<dbReference type="AlphaFoldDB" id="A0A195FYB2"/>
<evidence type="ECO:0000313" key="2">
    <source>
        <dbReference type="Proteomes" id="UP000078541"/>
    </source>
</evidence>
<reference evidence="1 2" key="1">
    <citation type="submission" date="2016-03" db="EMBL/GenBank/DDBJ databases">
        <title>Trachymyrmex septentrionalis WGS genome.</title>
        <authorList>
            <person name="Nygaard S."/>
            <person name="Hu H."/>
            <person name="Boomsma J."/>
            <person name="Zhang G."/>
        </authorList>
    </citation>
    <scope>NUCLEOTIDE SEQUENCE [LARGE SCALE GENOMIC DNA]</scope>
    <source>
        <strain evidence="1">Tsep2-gDNA-1</strain>
        <tissue evidence="1">Whole body</tissue>
    </source>
</reference>
<feature type="non-terminal residue" evidence="1">
    <location>
        <position position="1"/>
    </location>
</feature>
<organism evidence="1 2">
    <name type="scientific">Trachymyrmex septentrionalis</name>
    <dbReference type="NCBI Taxonomy" id="34720"/>
    <lineage>
        <taxon>Eukaryota</taxon>
        <taxon>Metazoa</taxon>
        <taxon>Ecdysozoa</taxon>
        <taxon>Arthropoda</taxon>
        <taxon>Hexapoda</taxon>
        <taxon>Insecta</taxon>
        <taxon>Pterygota</taxon>
        <taxon>Neoptera</taxon>
        <taxon>Endopterygota</taxon>
        <taxon>Hymenoptera</taxon>
        <taxon>Apocrita</taxon>
        <taxon>Aculeata</taxon>
        <taxon>Formicoidea</taxon>
        <taxon>Formicidae</taxon>
        <taxon>Myrmicinae</taxon>
        <taxon>Trachymyrmex</taxon>
    </lineage>
</organism>
<sequence length="62" mass="7024">SKNAPRSAKNFRANSVLTRLSKAALMHRDEPRHVRGVVVEPDARRCRRMPDELCLIVGAAYH</sequence>
<gene>
    <name evidence="1" type="ORF">ALC56_00819</name>
</gene>
<dbReference type="Proteomes" id="UP000078541">
    <property type="component" value="Unassembled WGS sequence"/>
</dbReference>
<proteinExistence type="predicted"/>
<dbReference type="EMBL" id="KQ981208">
    <property type="protein sequence ID" value="KYN44824.1"/>
    <property type="molecule type" value="Genomic_DNA"/>
</dbReference>
<evidence type="ECO:0000313" key="1">
    <source>
        <dbReference type="EMBL" id="KYN44824.1"/>
    </source>
</evidence>
<name>A0A195FYB2_9HYME</name>
<keyword evidence="2" id="KW-1185">Reference proteome</keyword>
<protein>
    <submittedName>
        <fullName evidence="1">Uncharacterized protein</fullName>
    </submittedName>
</protein>
<accession>A0A195FYB2</accession>